<sequence length="307" mass="33900">MKNYNQLEMAKIFGEPLDPRKPYPNVIDEVCETDTAEPDEYHYYFDVLLESDTIHTITNTGAVTQVNVLPDTPAALTFIDVASPEYYVKITDLASAKERTLSRKIKTIKRALDAYETFQVIEAMEAACTTSGNYIDRSASSGASTFNYEHLITMIDGVIDFGDSYTLLAGTLIDKDIKLWDWNDNKYTSLSAALKDLGINIIRSNSLVTVDSSATRALEGSKAYLVAKDTEVGKPNLFVRKKIDTIDLLGGTITMDGGAPQRIIFVSPNPITVTGSARFLAVGITGFEEIVVANTNPYGIYRFERIN</sequence>
<proteinExistence type="predicted"/>
<name>A0A0F9IED3_9ZZZZ</name>
<protein>
    <submittedName>
        <fullName evidence="1">Uncharacterized protein</fullName>
    </submittedName>
</protein>
<accession>A0A0F9IED3</accession>
<comment type="caution">
    <text evidence="1">The sequence shown here is derived from an EMBL/GenBank/DDBJ whole genome shotgun (WGS) entry which is preliminary data.</text>
</comment>
<organism evidence="1">
    <name type="scientific">marine sediment metagenome</name>
    <dbReference type="NCBI Taxonomy" id="412755"/>
    <lineage>
        <taxon>unclassified sequences</taxon>
        <taxon>metagenomes</taxon>
        <taxon>ecological metagenomes</taxon>
    </lineage>
</organism>
<dbReference type="AlphaFoldDB" id="A0A0F9IED3"/>
<gene>
    <name evidence="1" type="ORF">LCGC14_1590920</name>
</gene>
<evidence type="ECO:0000313" key="1">
    <source>
        <dbReference type="EMBL" id="KKM25842.1"/>
    </source>
</evidence>
<reference evidence="1" key="1">
    <citation type="journal article" date="2015" name="Nature">
        <title>Complex archaea that bridge the gap between prokaryotes and eukaryotes.</title>
        <authorList>
            <person name="Spang A."/>
            <person name="Saw J.H."/>
            <person name="Jorgensen S.L."/>
            <person name="Zaremba-Niedzwiedzka K."/>
            <person name="Martijn J."/>
            <person name="Lind A.E."/>
            <person name="van Eijk R."/>
            <person name="Schleper C."/>
            <person name="Guy L."/>
            <person name="Ettema T.J."/>
        </authorList>
    </citation>
    <scope>NUCLEOTIDE SEQUENCE</scope>
</reference>
<dbReference type="EMBL" id="LAZR01012628">
    <property type="protein sequence ID" value="KKM25842.1"/>
    <property type="molecule type" value="Genomic_DNA"/>
</dbReference>